<keyword evidence="3" id="KW-1185">Reference proteome</keyword>
<dbReference type="STRING" id="1430326.B8W66_06355"/>
<dbReference type="Proteomes" id="UP000193247">
    <property type="component" value="Unassembled WGS sequence"/>
</dbReference>
<comment type="caution">
    <text evidence="2">The sequence shown here is derived from an EMBL/GenBank/DDBJ whole genome shotgun (WGS) entry which is preliminary data.</text>
</comment>
<proteinExistence type="predicted"/>
<evidence type="ECO:0000259" key="1">
    <source>
        <dbReference type="Pfam" id="PF00934"/>
    </source>
</evidence>
<name>A0A1X2LY51_9MYCO</name>
<dbReference type="EMBL" id="NCXP01000004">
    <property type="protein sequence ID" value="OSC42133.1"/>
    <property type="molecule type" value="Genomic_DNA"/>
</dbReference>
<dbReference type="SUPFAM" id="SSF140459">
    <property type="entry name" value="PE/PPE dimer-like"/>
    <property type="match status" value="1"/>
</dbReference>
<feature type="domain" description="PE" evidence="1">
    <location>
        <begin position="9"/>
        <end position="99"/>
    </location>
</feature>
<organism evidence="2 3">
    <name type="scientific">Mycobacterium decipiens</name>
    <dbReference type="NCBI Taxonomy" id="1430326"/>
    <lineage>
        <taxon>Bacteria</taxon>
        <taxon>Bacillati</taxon>
        <taxon>Actinomycetota</taxon>
        <taxon>Actinomycetes</taxon>
        <taxon>Mycobacteriales</taxon>
        <taxon>Mycobacteriaceae</taxon>
        <taxon>Mycobacterium</taxon>
    </lineage>
</organism>
<evidence type="ECO:0000313" key="3">
    <source>
        <dbReference type="Proteomes" id="UP000193247"/>
    </source>
</evidence>
<dbReference type="Gene3D" id="1.10.287.850">
    <property type="entry name" value="HP0062-like domain"/>
    <property type="match status" value="1"/>
</dbReference>
<dbReference type="InterPro" id="IPR000084">
    <property type="entry name" value="PE-PGRS_N"/>
</dbReference>
<evidence type="ECO:0000313" key="2">
    <source>
        <dbReference type="EMBL" id="OSC42133.1"/>
    </source>
</evidence>
<reference evidence="2 3" key="1">
    <citation type="submission" date="2017-04" db="EMBL/GenBank/DDBJ databases">
        <title>The new phylogeny of genus Mycobacterium.</title>
        <authorList>
            <person name="Tortoli E."/>
            <person name="Trovato A."/>
            <person name="Cirillo D.M."/>
        </authorList>
    </citation>
    <scope>NUCLEOTIDE SEQUENCE [LARGE SCALE GENOMIC DNA]</scope>
    <source>
        <strain evidence="2 3">TBL 1200985</strain>
    </source>
</reference>
<dbReference type="InterPro" id="IPR038332">
    <property type="entry name" value="PPE_sf"/>
</dbReference>
<dbReference type="Pfam" id="PF00934">
    <property type="entry name" value="PE"/>
    <property type="match status" value="1"/>
</dbReference>
<sequence length="104" mass="10599">MGRNTRVGLTAQPEMLAAAAERLGSLGATLNASNIAAAGPTLGVLPPAADEVSLLLATQFRAHAAIYQQVSAKAAVIHERFVTTLATCASSYASTEEANKMAAS</sequence>
<accession>A0A1X2LY51</accession>
<protein>
    <submittedName>
        <fullName evidence="2">PE family protein</fullName>
    </submittedName>
</protein>
<dbReference type="AlphaFoldDB" id="A0A1X2LY51"/>
<gene>
    <name evidence="2" type="ORF">B8W66_06355</name>
</gene>